<evidence type="ECO:0000256" key="3">
    <source>
        <dbReference type="ARBA" id="ARBA00022989"/>
    </source>
</evidence>
<name>A0A0E3L912_9EURY</name>
<comment type="subcellular location">
    <subcellularLocation>
        <location evidence="5">Cell membrane</location>
        <topology evidence="5">Multi-pass membrane protein</topology>
    </subcellularLocation>
    <subcellularLocation>
        <location evidence="1">Membrane</location>
        <topology evidence="1">Multi-pass membrane protein</topology>
    </subcellularLocation>
</comment>
<organism evidence="7 8">
    <name type="scientific">Methanosarcina siciliae T4/M</name>
    <dbReference type="NCBI Taxonomy" id="1434120"/>
    <lineage>
        <taxon>Archaea</taxon>
        <taxon>Methanobacteriati</taxon>
        <taxon>Methanobacteriota</taxon>
        <taxon>Stenosarchaea group</taxon>
        <taxon>Methanomicrobia</taxon>
        <taxon>Methanosarcinales</taxon>
        <taxon>Methanosarcinaceae</taxon>
        <taxon>Methanosarcina</taxon>
    </lineage>
</organism>
<dbReference type="GO" id="GO:0043953">
    <property type="term" value="P:protein transport by the Tat complex"/>
    <property type="evidence" value="ECO:0007669"/>
    <property type="project" value="UniProtKB-UniRule"/>
</dbReference>
<evidence type="ECO:0000256" key="1">
    <source>
        <dbReference type="ARBA" id="ARBA00004141"/>
    </source>
</evidence>
<evidence type="ECO:0000256" key="4">
    <source>
        <dbReference type="ARBA" id="ARBA00023136"/>
    </source>
</evidence>
<dbReference type="RefSeq" id="WP_048173292.1">
    <property type="nucleotide sequence ID" value="NZ_CP009506.1"/>
</dbReference>
<evidence type="ECO:0000313" key="7">
    <source>
        <dbReference type="EMBL" id="AKB29466.1"/>
    </source>
</evidence>
<reference evidence="7 8" key="1">
    <citation type="submission" date="2014-07" db="EMBL/GenBank/DDBJ databases">
        <title>Methanogenic archaea and the global carbon cycle.</title>
        <authorList>
            <person name="Henriksen J.R."/>
            <person name="Luke J."/>
            <person name="Reinhart S."/>
            <person name="Benedict M.N."/>
            <person name="Youngblut N.D."/>
            <person name="Metcalf M.E."/>
            <person name="Whitaker R.J."/>
            <person name="Metcalf W.W."/>
        </authorList>
    </citation>
    <scope>NUCLEOTIDE SEQUENCE [LARGE SCALE GENOMIC DNA]</scope>
    <source>
        <strain evidence="7 8">T4/M</strain>
    </source>
</reference>
<dbReference type="PANTHER" id="PTHR30371:SF0">
    <property type="entry name" value="SEC-INDEPENDENT PROTEIN TRANSLOCASE PROTEIN TATC, CHLOROPLASTIC-RELATED"/>
    <property type="match status" value="1"/>
</dbReference>
<dbReference type="NCBIfam" id="TIGR00945">
    <property type="entry name" value="tatC"/>
    <property type="match status" value="1"/>
</dbReference>
<dbReference type="HAMAP" id="MF_00902">
    <property type="entry name" value="TatC"/>
    <property type="match status" value="1"/>
</dbReference>
<evidence type="ECO:0000256" key="2">
    <source>
        <dbReference type="ARBA" id="ARBA00022692"/>
    </source>
</evidence>
<dbReference type="GO" id="GO:0009977">
    <property type="term" value="F:proton motive force dependent protein transmembrane transporter activity"/>
    <property type="evidence" value="ECO:0007669"/>
    <property type="project" value="TreeGrafter"/>
</dbReference>
<feature type="transmembrane region" description="Helical" evidence="5">
    <location>
        <begin position="178"/>
        <end position="203"/>
    </location>
</feature>
<keyword evidence="8" id="KW-1185">Reference proteome</keyword>
<dbReference type="GO" id="GO:0033281">
    <property type="term" value="C:TAT protein transport complex"/>
    <property type="evidence" value="ECO:0007669"/>
    <property type="project" value="UniProtKB-UniRule"/>
</dbReference>
<sequence>MNSNNTGNQLHDTGNKINGSNNVYSSGVPGDFEEPLMAHLYELRKRLAVVLVWLCLAMLVAYPFSEKGMLLVWKEFISPELNMAVYSPLEWIFARLKLCLVFALAVSIPQFFYQLYRFAGKGLYPHEKRFFLKVVPASFLLFILGAALGYFIVLPVMFRYIFFYSGDVASAQLSVQNTLSAVTTILAGFGVVFQAPLLVVFAVKLGLVNYQTLKKQRLLIYSAIVTLSLFLSPDPTFIAQILVALLLAVLFEFSLLLVRLF</sequence>
<evidence type="ECO:0000256" key="6">
    <source>
        <dbReference type="SAM" id="MobiDB-lite"/>
    </source>
</evidence>
<evidence type="ECO:0000256" key="5">
    <source>
        <dbReference type="HAMAP-Rule" id="MF_00902"/>
    </source>
</evidence>
<proteinExistence type="inferred from homology"/>
<gene>
    <name evidence="5" type="primary">tatC</name>
    <name evidence="7" type="ORF">MSSIT_2747</name>
</gene>
<comment type="subunit">
    <text evidence="5">Forms a complex with TatA.</text>
</comment>
<dbReference type="PATRIC" id="fig|1434120.4.peg.3594"/>
<dbReference type="PRINTS" id="PR01840">
    <property type="entry name" value="TATCFAMILY"/>
</dbReference>
<keyword evidence="5" id="KW-0811">Translocation</keyword>
<keyword evidence="5" id="KW-0653">Protein transport</keyword>
<feature type="transmembrane region" description="Helical" evidence="5">
    <location>
        <begin position="47"/>
        <end position="65"/>
    </location>
</feature>
<feature type="transmembrane region" description="Helical" evidence="5">
    <location>
        <begin position="92"/>
        <end position="113"/>
    </location>
</feature>
<dbReference type="Pfam" id="PF00902">
    <property type="entry name" value="TatC"/>
    <property type="match status" value="1"/>
</dbReference>
<keyword evidence="2 5" id="KW-0812">Transmembrane</keyword>
<keyword evidence="5" id="KW-1003">Cell membrane</keyword>
<feature type="transmembrane region" description="Helical" evidence="5">
    <location>
        <begin position="237"/>
        <end position="258"/>
    </location>
</feature>
<dbReference type="Proteomes" id="UP000033111">
    <property type="component" value="Chromosome"/>
</dbReference>
<comment type="similarity">
    <text evidence="5">Belongs to the TatC family.</text>
</comment>
<comment type="function">
    <text evidence="5">Part of the twin-arginine translocation (Tat) system that transports large folded proteins containing a characteristic twin-arginine motif in their signal peptide across membranes.</text>
</comment>
<keyword evidence="5" id="KW-0813">Transport</keyword>
<dbReference type="HOGENOM" id="CLU_031942_8_1_2"/>
<dbReference type="AlphaFoldDB" id="A0A0E3L912"/>
<feature type="region of interest" description="Disordered" evidence="6">
    <location>
        <begin position="1"/>
        <end position="20"/>
    </location>
</feature>
<dbReference type="KEGG" id="msw:MSSIT_2747"/>
<keyword evidence="3 5" id="KW-1133">Transmembrane helix</keyword>
<dbReference type="EMBL" id="CP009506">
    <property type="protein sequence ID" value="AKB29466.1"/>
    <property type="molecule type" value="Genomic_DNA"/>
</dbReference>
<dbReference type="GO" id="GO:0065002">
    <property type="term" value="P:intracellular protein transmembrane transport"/>
    <property type="evidence" value="ECO:0007669"/>
    <property type="project" value="TreeGrafter"/>
</dbReference>
<dbReference type="GeneID" id="24861641"/>
<feature type="transmembrane region" description="Helical" evidence="5">
    <location>
        <begin position="215"/>
        <end position="231"/>
    </location>
</feature>
<dbReference type="OrthoDB" id="198870at2157"/>
<keyword evidence="4 5" id="KW-0472">Membrane</keyword>
<dbReference type="PANTHER" id="PTHR30371">
    <property type="entry name" value="SEC-INDEPENDENT PROTEIN TRANSLOCASE PROTEIN TATC"/>
    <property type="match status" value="1"/>
</dbReference>
<protein>
    <recommendedName>
        <fullName evidence="5">Sec-independent protein translocase protein TatC</fullName>
    </recommendedName>
</protein>
<evidence type="ECO:0000313" key="8">
    <source>
        <dbReference type="Proteomes" id="UP000033111"/>
    </source>
</evidence>
<accession>A0A0E3L912</accession>
<feature type="transmembrane region" description="Helical" evidence="5">
    <location>
        <begin position="134"/>
        <end position="158"/>
    </location>
</feature>
<dbReference type="InterPro" id="IPR002033">
    <property type="entry name" value="TatC"/>
</dbReference>